<dbReference type="GO" id="GO:0008081">
    <property type="term" value="F:phosphoric diester hydrolase activity"/>
    <property type="evidence" value="ECO:0007669"/>
    <property type="project" value="InterPro"/>
</dbReference>
<dbReference type="InterPro" id="IPR051236">
    <property type="entry name" value="HAT_RTT109-like"/>
</dbReference>
<dbReference type="OrthoDB" id="4153866at2759"/>
<feature type="region of interest" description="Disordered" evidence="3">
    <location>
        <begin position="158"/>
        <end position="180"/>
    </location>
</feature>
<gene>
    <name evidence="5" type="ORF">N7509_007910</name>
</gene>
<accession>A0A9X0B8T9</accession>
<evidence type="ECO:0000256" key="1">
    <source>
        <dbReference type="ARBA" id="ARBA00008858"/>
    </source>
</evidence>
<proteinExistence type="inferred from homology"/>
<dbReference type="SUPFAM" id="SSF51695">
    <property type="entry name" value="PLC-like phosphodiesterases"/>
    <property type="match status" value="1"/>
</dbReference>
<feature type="transmembrane region" description="Helical" evidence="4">
    <location>
        <begin position="21"/>
        <end position="40"/>
    </location>
</feature>
<dbReference type="GeneID" id="81371527"/>
<reference evidence="5" key="1">
    <citation type="submission" date="2022-12" db="EMBL/GenBank/DDBJ databases">
        <authorList>
            <person name="Petersen C."/>
        </authorList>
    </citation>
    <scope>NUCLEOTIDE SEQUENCE</scope>
    <source>
        <strain evidence="5">IBT 29677</strain>
    </source>
</reference>
<dbReference type="RefSeq" id="XP_056488098.1">
    <property type="nucleotide sequence ID" value="XM_056632547.1"/>
</dbReference>
<name>A0A9X0B8T9_9EURO</name>
<keyword evidence="6" id="KW-1185">Reference proteome</keyword>
<protein>
    <recommendedName>
        <fullName evidence="2">Altered inheritance of mitochondria protein 6</fullName>
    </recommendedName>
</protein>
<evidence type="ECO:0000313" key="5">
    <source>
        <dbReference type="EMBL" id="KAJ5392420.1"/>
    </source>
</evidence>
<keyword evidence="4" id="KW-0812">Transmembrane</keyword>
<evidence type="ECO:0000256" key="4">
    <source>
        <dbReference type="SAM" id="Phobius"/>
    </source>
</evidence>
<keyword evidence="4" id="KW-0472">Membrane</keyword>
<comment type="caution">
    <text evidence="5">The sequence shown here is derived from an EMBL/GenBank/DDBJ whole genome shotgun (WGS) entry which is preliminary data.</text>
</comment>
<reference evidence="5" key="2">
    <citation type="journal article" date="2023" name="IMA Fungus">
        <title>Comparative genomic study of the Penicillium genus elucidates a diverse pangenome and 15 lateral gene transfer events.</title>
        <authorList>
            <person name="Petersen C."/>
            <person name="Sorensen T."/>
            <person name="Nielsen M.R."/>
            <person name="Sondergaard T.E."/>
            <person name="Sorensen J.L."/>
            <person name="Fitzpatrick D.A."/>
            <person name="Frisvad J.C."/>
            <person name="Nielsen K.L."/>
        </authorList>
    </citation>
    <scope>NUCLEOTIDE SEQUENCE</scope>
    <source>
        <strain evidence="5">IBT 29677</strain>
    </source>
</reference>
<feature type="compositionally biased region" description="Low complexity" evidence="3">
    <location>
        <begin position="160"/>
        <end position="179"/>
    </location>
</feature>
<dbReference type="Proteomes" id="UP001147747">
    <property type="component" value="Unassembled WGS sequence"/>
</dbReference>
<evidence type="ECO:0000256" key="2">
    <source>
        <dbReference type="ARBA" id="ARBA00014286"/>
    </source>
</evidence>
<keyword evidence="4" id="KW-1133">Transmembrane helix</keyword>
<dbReference type="AlphaFoldDB" id="A0A9X0B8T9"/>
<comment type="similarity">
    <text evidence="1">Belongs to the AIM6 family.</text>
</comment>
<organism evidence="5 6">
    <name type="scientific">Penicillium cosmopolitanum</name>
    <dbReference type="NCBI Taxonomy" id="1131564"/>
    <lineage>
        <taxon>Eukaryota</taxon>
        <taxon>Fungi</taxon>
        <taxon>Dikarya</taxon>
        <taxon>Ascomycota</taxon>
        <taxon>Pezizomycotina</taxon>
        <taxon>Eurotiomycetes</taxon>
        <taxon>Eurotiomycetidae</taxon>
        <taxon>Eurotiales</taxon>
        <taxon>Aspergillaceae</taxon>
        <taxon>Penicillium</taxon>
    </lineage>
</organism>
<sequence length="371" mass="41642">MTSCDMRSWLQMKTLWRLSLRVFWAAVMVLGLTTLFTLAYDNIAFFISTHEDTFSNPRHRPSLFTNYFTHGVRPVPCHSHNDYWRRVPLYSALSAGCTSVEADIWLENDILRVGHTQHTILRGQTLDSLYLNPLLEMLQQHNTPLNGSAPVSASTLAIAPSSDSTPESQSPSASDQPSDLTSTYADAHIHTLAHPPKKIIGIFPTNPSQTLILLIDFKSGEHQWEHLMDALSPLREGGYLSHAITNSSSETEIITRPITIVATGSAPYHRILSNPHKDIFYDAPLDSLDTTPTSSIRTPYSWQNSYYASVDFHRSIGSLPLARLSQAQLAKLRDQIRGAHERGLKVRYWGTPGWPVGLRNYVWRVLVREGG</sequence>
<dbReference type="InterPro" id="IPR017946">
    <property type="entry name" value="PLC-like_Pdiesterase_TIM-brl"/>
</dbReference>
<dbReference type="GO" id="GO:0006629">
    <property type="term" value="P:lipid metabolic process"/>
    <property type="evidence" value="ECO:0007669"/>
    <property type="project" value="InterPro"/>
</dbReference>
<dbReference type="EMBL" id="JAPZBU010000008">
    <property type="protein sequence ID" value="KAJ5392420.1"/>
    <property type="molecule type" value="Genomic_DNA"/>
</dbReference>
<dbReference type="PANTHER" id="PTHR31571:SF1">
    <property type="entry name" value="ALTERED INHERITANCE OF MITOCHONDRIA PROTEIN 6"/>
    <property type="match status" value="1"/>
</dbReference>
<evidence type="ECO:0000313" key="6">
    <source>
        <dbReference type="Proteomes" id="UP001147747"/>
    </source>
</evidence>
<evidence type="ECO:0000256" key="3">
    <source>
        <dbReference type="SAM" id="MobiDB-lite"/>
    </source>
</evidence>
<dbReference type="PANTHER" id="PTHR31571">
    <property type="entry name" value="ALTERED INHERITANCE OF MITOCHONDRIA PROTEIN 6"/>
    <property type="match status" value="1"/>
</dbReference>